<feature type="compositionally biased region" description="Basic residues" evidence="1">
    <location>
        <begin position="253"/>
        <end position="264"/>
    </location>
</feature>
<evidence type="ECO:0000313" key="3">
    <source>
        <dbReference type="Proteomes" id="UP001412239"/>
    </source>
</evidence>
<accession>A0A292PHL2</accession>
<protein>
    <submittedName>
        <fullName evidence="2">Uncharacterized protein</fullName>
    </submittedName>
</protein>
<name>A0A292PHL2_9PEZI</name>
<evidence type="ECO:0000313" key="2">
    <source>
        <dbReference type="EMBL" id="CUS06659.1"/>
    </source>
</evidence>
<feature type="compositionally biased region" description="Low complexity" evidence="1">
    <location>
        <begin position="27"/>
        <end position="38"/>
    </location>
</feature>
<feature type="region of interest" description="Disordered" evidence="1">
    <location>
        <begin position="135"/>
        <end position="167"/>
    </location>
</feature>
<feature type="compositionally biased region" description="Polar residues" evidence="1">
    <location>
        <begin position="222"/>
        <end position="232"/>
    </location>
</feature>
<feature type="region of interest" description="Disordered" evidence="1">
    <location>
        <begin position="18"/>
        <end position="38"/>
    </location>
</feature>
<feature type="compositionally biased region" description="Acidic residues" evidence="1">
    <location>
        <begin position="289"/>
        <end position="311"/>
    </location>
</feature>
<organism evidence="2 3">
    <name type="scientific">Tuber aestivum</name>
    <name type="common">summer truffle</name>
    <dbReference type="NCBI Taxonomy" id="59557"/>
    <lineage>
        <taxon>Eukaryota</taxon>
        <taxon>Fungi</taxon>
        <taxon>Dikarya</taxon>
        <taxon>Ascomycota</taxon>
        <taxon>Pezizomycotina</taxon>
        <taxon>Pezizomycetes</taxon>
        <taxon>Pezizales</taxon>
        <taxon>Tuberaceae</taxon>
        <taxon>Tuber</taxon>
    </lineage>
</organism>
<dbReference type="EMBL" id="LN892093">
    <property type="protein sequence ID" value="CUS06659.1"/>
    <property type="molecule type" value="Genomic_DNA"/>
</dbReference>
<proteinExistence type="predicted"/>
<feature type="region of interest" description="Disordered" evidence="1">
    <location>
        <begin position="222"/>
        <end position="361"/>
    </location>
</feature>
<dbReference type="AlphaFoldDB" id="A0A292PHL2"/>
<dbReference type="Proteomes" id="UP001412239">
    <property type="component" value="Unassembled WGS sequence"/>
</dbReference>
<feature type="compositionally biased region" description="Basic and acidic residues" evidence="1">
    <location>
        <begin position="265"/>
        <end position="277"/>
    </location>
</feature>
<keyword evidence="3" id="KW-1185">Reference proteome</keyword>
<feature type="compositionally biased region" description="Low complexity" evidence="1">
    <location>
        <begin position="142"/>
        <end position="164"/>
    </location>
</feature>
<evidence type="ECO:0000256" key="1">
    <source>
        <dbReference type="SAM" id="MobiDB-lite"/>
    </source>
</evidence>
<sequence>MSAIIRLRPNRIVLTSDEVHNLHPRSADPSSSGSTPSPAAILAWDHNITRRRARARASRRHCAEALDLYAPELEEGSDGSVKILEDEDVMEEWSGGGGGEGDGREGVALEGNEDILILPFADVGVGGVRVEEGGTVQRADSDSGNATASASASGSGSGDPALSATGAGGVDDASHDFIDIAYLADIDFDPPDSPLPTPPTTEAYLDGATAALASLDISTLETTTTGAKTPTSLRRFAERESSSPGDGVSGLSPRHKAVERKRLARYRDRSRSVEGAHLRRFRTTAGGFDGDDEKSDSDNDGSSEDHDDDSDSPICGEVDKKGMEDVDAGTQTEKVEEGEPAVAPSKKGEGKAAATTKRFRQSVRECSVASQWLVD</sequence>
<gene>
    <name evidence="2" type="ORF">GSTUAT00009279001</name>
</gene>
<reference evidence="2" key="1">
    <citation type="submission" date="2015-10" db="EMBL/GenBank/DDBJ databases">
        <authorList>
            <person name="Regsiter A."/>
            <person name="william w."/>
        </authorList>
    </citation>
    <scope>NUCLEOTIDE SEQUENCE</scope>
    <source>
        <strain evidence="2">Montdore</strain>
    </source>
</reference>